<dbReference type="SUPFAM" id="SSF110004">
    <property type="entry name" value="Glycolipid transfer protein, GLTP"/>
    <property type="match status" value="1"/>
</dbReference>
<gene>
    <name evidence="3" type="ORF">A7U60_g5531</name>
</gene>
<dbReference type="EMBL" id="LNZH02000192">
    <property type="protein sequence ID" value="OCB87391.1"/>
    <property type="molecule type" value="Genomic_DNA"/>
</dbReference>
<dbReference type="GO" id="GO:1902387">
    <property type="term" value="F:ceramide 1-phosphate binding"/>
    <property type="evidence" value="ECO:0007669"/>
    <property type="project" value="TreeGrafter"/>
</dbReference>
<keyword evidence="1" id="KW-0813">Transport</keyword>
<dbReference type="Gene3D" id="1.10.3520.10">
    <property type="entry name" value="Glycolipid transfer protein"/>
    <property type="match status" value="1"/>
</dbReference>
<comment type="caution">
    <text evidence="3">The sequence shown here is derived from an EMBL/GenBank/DDBJ whole genome shotgun (WGS) entry which is preliminary data.</text>
</comment>
<evidence type="ECO:0000313" key="3">
    <source>
        <dbReference type="EMBL" id="OCB87391.1"/>
    </source>
</evidence>
<dbReference type="AlphaFoldDB" id="A0A9Q5N807"/>
<dbReference type="GO" id="GO:0005829">
    <property type="term" value="C:cytosol"/>
    <property type="evidence" value="ECO:0007669"/>
    <property type="project" value="TreeGrafter"/>
</dbReference>
<evidence type="ECO:0000313" key="4">
    <source>
        <dbReference type="Proteomes" id="UP000757232"/>
    </source>
</evidence>
<accession>A0A9Q5N807</accession>
<evidence type="ECO:0000259" key="2">
    <source>
        <dbReference type="Pfam" id="PF08718"/>
    </source>
</evidence>
<dbReference type="PANTHER" id="PTHR10219">
    <property type="entry name" value="GLYCOLIPID TRANSFER PROTEIN-RELATED"/>
    <property type="match status" value="1"/>
</dbReference>
<dbReference type="GO" id="GO:0016020">
    <property type="term" value="C:membrane"/>
    <property type="evidence" value="ECO:0007669"/>
    <property type="project" value="TreeGrafter"/>
</dbReference>
<feature type="domain" description="Glycolipid transfer protein" evidence="2">
    <location>
        <begin position="50"/>
        <end position="188"/>
    </location>
</feature>
<dbReference type="Pfam" id="PF08718">
    <property type="entry name" value="GLTP"/>
    <property type="match status" value="1"/>
</dbReference>
<dbReference type="InterPro" id="IPR014830">
    <property type="entry name" value="Glycolipid_transfer_prot_dom"/>
</dbReference>
<dbReference type="OrthoDB" id="205255at2759"/>
<evidence type="ECO:0000256" key="1">
    <source>
        <dbReference type="ARBA" id="ARBA00022448"/>
    </source>
</evidence>
<dbReference type="FunFam" id="1.10.3520.10:FF:000001">
    <property type="entry name" value="Pleckstrin domain-containing family A member 8"/>
    <property type="match status" value="1"/>
</dbReference>
<reference evidence="3" key="1">
    <citation type="submission" date="2016-06" db="EMBL/GenBank/DDBJ databases">
        <title>Draft Genome sequence of the fungus Inonotus baumii.</title>
        <authorList>
            <person name="Zhu H."/>
            <person name="Lin W."/>
        </authorList>
    </citation>
    <scope>NUCLEOTIDE SEQUENCE</scope>
    <source>
        <strain evidence="3">821</strain>
    </source>
</reference>
<keyword evidence="4" id="KW-1185">Reference proteome</keyword>
<dbReference type="InterPro" id="IPR036497">
    <property type="entry name" value="GLTP_sf"/>
</dbReference>
<name>A0A9Q5N807_SANBA</name>
<dbReference type="PANTHER" id="PTHR10219:SF25">
    <property type="entry name" value="PLECKSTRIN HOMOLOGY DOMAIN-CONTAINING FAMILY A MEMBER 8"/>
    <property type="match status" value="1"/>
</dbReference>
<dbReference type="Proteomes" id="UP000757232">
    <property type="component" value="Unassembled WGS sequence"/>
</dbReference>
<protein>
    <submittedName>
        <fullName evidence="3">Glycolipid transfer protein</fullName>
    </submittedName>
</protein>
<organism evidence="3 4">
    <name type="scientific">Sanghuangporus baumii</name>
    <name type="common">Phellinus baumii</name>
    <dbReference type="NCBI Taxonomy" id="108892"/>
    <lineage>
        <taxon>Eukaryota</taxon>
        <taxon>Fungi</taxon>
        <taxon>Dikarya</taxon>
        <taxon>Basidiomycota</taxon>
        <taxon>Agaricomycotina</taxon>
        <taxon>Agaricomycetes</taxon>
        <taxon>Hymenochaetales</taxon>
        <taxon>Hymenochaetaceae</taxon>
        <taxon>Sanghuangporus</taxon>
    </lineage>
</organism>
<dbReference type="GO" id="GO:1902388">
    <property type="term" value="F:ceramide 1-phosphate transfer activity"/>
    <property type="evidence" value="ECO:0007669"/>
    <property type="project" value="TreeGrafter"/>
</dbReference>
<sequence>MMIDTGSRVLSTRLSTDHALHKTLIMAPFIDFAQPGVRSFADVEQSDAGVNTLQFLEAATGVVKILELLNPITFKAVIDDMNGNIEKERKRYLAAQTKSATVEELVRNEMSEGSHTATQGLVWLIRGLLFTSGALKRTQENLTLKLSEAFQESYSATLRPFHNFIVRGVFAVAMSVCPAREEMYVKLKEDKAGGPPATQEQLDEKLNKWLAALEQIATRIDTFLEDNKYKKGL</sequence>
<proteinExistence type="predicted"/>